<feature type="domain" description="AMP-dependent synthetase/ligase" evidence="1">
    <location>
        <begin position="11"/>
        <end position="356"/>
    </location>
</feature>
<dbReference type="eggNOG" id="COG0318">
    <property type="taxonomic scope" value="Bacteria"/>
</dbReference>
<dbReference type="InParanoid" id="C8XGU8"/>
<evidence type="ECO:0000313" key="4">
    <source>
        <dbReference type="Proteomes" id="UP000002218"/>
    </source>
</evidence>
<keyword evidence="3" id="KW-0436">Ligase</keyword>
<dbReference type="GO" id="GO:0016878">
    <property type="term" value="F:acid-thiol ligase activity"/>
    <property type="evidence" value="ECO:0007669"/>
    <property type="project" value="UniProtKB-ARBA"/>
</dbReference>
<name>C8XGU8_NAKMY</name>
<keyword evidence="4" id="KW-1185">Reference proteome</keyword>
<dbReference type="OrthoDB" id="2472181at2"/>
<dbReference type="EMBL" id="CP001737">
    <property type="protein sequence ID" value="ACV80179.1"/>
    <property type="molecule type" value="Genomic_DNA"/>
</dbReference>
<dbReference type="PANTHER" id="PTHR43767:SF1">
    <property type="entry name" value="NONRIBOSOMAL PEPTIDE SYNTHASE PES1 (EUROFUNG)-RELATED"/>
    <property type="match status" value="1"/>
</dbReference>
<accession>C8XGU8</accession>
<reference evidence="3 4" key="2">
    <citation type="journal article" date="2010" name="Stand. Genomic Sci.">
        <title>Complete genome sequence of Nakamurella multipartita type strain (Y-104).</title>
        <authorList>
            <person name="Tice H."/>
            <person name="Mayilraj S."/>
            <person name="Sims D."/>
            <person name="Lapidus A."/>
            <person name="Nolan M."/>
            <person name="Lucas S."/>
            <person name="Glavina Del Rio T."/>
            <person name="Copeland A."/>
            <person name="Cheng J.F."/>
            <person name="Meincke L."/>
            <person name="Bruce D."/>
            <person name="Goodwin L."/>
            <person name="Pitluck S."/>
            <person name="Ivanova N."/>
            <person name="Mavromatis K."/>
            <person name="Ovchinnikova G."/>
            <person name="Pati A."/>
            <person name="Chen A."/>
            <person name="Palaniappan K."/>
            <person name="Land M."/>
            <person name="Hauser L."/>
            <person name="Chang Y.J."/>
            <person name="Jeffries C.D."/>
            <person name="Detter J.C."/>
            <person name="Brettin T."/>
            <person name="Rohde M."/>
            <person name="Goker M."/>
            <person name="Bristow J."/>
            <person name="Eisen J.A."/>
            <person name="Markowitz V."/>
            <person name="Hugenholtz P."/>
            <person name="Kyrpides N.C."/>
            <person name="Klenk H.P."/>
            <person name="Chen F."/>
        </authorList>
    </citation>
    <scope>NUCLEOTIDE SEQUENCE [LARGE SCALE GENOMIC DNA]</scope>
    <source>
        <strain evidence="4">ATCC 700099 / DSM 44233 / CIP 104796 / JCM 9543 / NBRC 105858 / Y-104</strain>
    </source>
</reference>
<dbReference type="STRING" id="479431.Namu_3884"/>
<sequence>MEPTLLSDLLDAAAARQPQAPALTAGDRTDSYLDLATESRRAAGWLAARGIGRRDRVVVLAQDHRLQVPVLFGCARIGAIFVLLHEDLADPTVRHVLADTAPTLLITDRPDAAAQAQRLGVPVVSAAQTRDGIAAAPPADPPRPLSVDPACLIYTSGSTGMPNAVVSTHAQMVFAARAIQSQLGYRPDDVVFCPLPLSFDYGLYQVFLAALGGAQLHLGSAQDAGLGLLRRLRTVGATVMPALPSLAAILARLLERYGGTVDLRLITNTGAAMPASTIARLRRLLPDVRIQLMFGLTECKRVSIMPPDGDLDRPGACGRPLPGTEVVVVDDDGAALPAGEVGEFVVRGPHVMAGYWRRPELTARRFHRVDDLFVELRSGDYGYLDEDGYLYFVGRRDDIYKSRGFRVSATEVEAAALRVPGVTAAAVLAPTAQHPEPVLFAVTDLDQPTFHARLREQLEQYKIPRHCELVDALPLTQNGKTDKKALASRAEAGRLIA</sequence>
<dbReference type="HOGENOM" id="CLU_000022_59_0_11"/>
<dbReference type="AlphaFoldDB" id="C8XGU8"/>
<dbReference type="InterPro" id="IPR042099">
    <property type="entry name" value="ANL_N_sf"/>
</dbReference>
<dbReference type="SUPFAM" id="SSF56801">
    <property type="entry name" value="Acetyl-CoA synthetase-like"/>
    <property type="match status" value="1"/>
</dbReference>
<dbReference type="KEGG" id="nml:Namu_3884"/>
<evidence type="ECO:0000259" key="1">
    <source>
        <dbReference type="Pfam" id="PF00501"/>
    </source>
</evidence>
<dbReference type="InterPro" id="IPR000873">
    <property type="entry name" value="AMP-dep_synth/lig_dom"/>
</dbReference>
<dbReference type="InterPro" id="IPR050237">
    <property type="entry name" value="ATP-dep_AMP-bd_enzyme"/>
</dbReference>
<protein>
    <submittedName>
        <fullName evidence="3">AMP-dependent synthetase and ligase</fullName>
    </submittedName>
</protein>
<dbReference type="InterPro" id="IPR025110">
    <property type="entry name" value="AMP-bd_C"/>
</dbReference>
<dbReference type="Gene3D" id="3.30.300.30">
    <property type="match status" value="1"/>
</dbReference>
<dbReference type="Pfam" id="PF00501">
    <property type="entry name" value="AMP-binding"/>
    <property type="match status" value="1"/>
</dbReference>
<evidence type="ECO:0000313" key="3">
    <source>
        <dbReference type="EMBL" id="ACV80179.1"/>
    </source>
</evidence>
<dbReference type="RefSeq" id="WP_015749006.1">
    <property type="nucleotide sequence ID" value="NC_013235.1"/>
</dbReference>
<gene>
    <name evidence="3" type="ordered locus">Namu_3884</name>
</gene>
<feature type="domain" description="AMP-binding enzyme C-terminal" evidence="2">
    <location>
        <begin position="411"/>
        <end position="480"/>
    </location>
</feature>
<dbReference type="Pfam" id="PF13193">
    <property type="entry name" value="AMP-binding_C"/>
    <property type="match status" value="1"/>
</dbReference>
<proteinExistence type="predicted"/>
<dbReference type="InterPro" id="IPR045851">
    <property type="entry name" value="AMP-bd_C_sf"/>
</dbReference>
<evidence type="ECO:0000259" key="2">
    <source>
        <dbReference type="Pfam" id="PF13193"/>
    </source>
</evidence>
<organism evidence="3 4">
    <name type="scientific">Nakamurella multipartita (strain ATCC 700099 / DSM 44233 / CIP 104796 / JCM 9543 / NBRC 105858 / Y-104)</name>
    <name type="common">Microsphaera multipartita</name>
    <dbReference type="NCBI Taxonomy" id="479431"/>
    <lineage>
        <taxon>Bacteria</taxon>
        <taxon>Bacillati</taxon>
        <taxon>Actinomycetota</taxon>
        <taxon>Actinomycetes</taxon>
        <taxon>Nakamurellales</taxon>
        <taxon>Nakamurellaceae</taxon>
        <taxon>Nakamurella</taxon>
    </lineage>
</organism>
<dbReference type="Proteomes" id="UP000002218">
    <property type="component" value="Chromosome"/>
</dbReference>
<dbReference type="Gene3D" id="3.40.50.12780">
    <property type="entry name" value="N-terminal domain of ligase-like"/>
    <property type="match status" value="1"/>
</dbReference>
<dbReference type="PANTHER" id="PTHR43767">
    <property type="entry name" value="LONG-CHAIN-FATTY-ACID--COA LIGASE"/>
    <property type="match status" value="1"/>
</dbReference>
<reference evidence="4" key="1">
    <citation type="submission" date="2009-09" db="EMBL/GenBank/DDBJ databases">
        <title>The complete genome of Nakamurella multipartita DSM 44233.</title>
        <authorList>
            <consortium name="US DOE Joint Genome Institute (JGI-PGF)"/>
            <person name="Lucas S."/>
            <person name="Copeland A."/>
            <person name="Lapidus A."/>
            <person name="Glavina del Rio T."/>
            <person name="Dalin E."/>
            <person name="Tice H."/>
            <person name="Bruce D."/>
            <person name="Goodwin L."/>
            <person name="Pitluck S."/>
            <person name="Kyrpides N."/>
            <person name="Mavromatis K."/>
            <person name="Ivanova N."/>
            <person name="Ovchinnikova G."/>
            <person name="Sims D."/>
            <person name="Meincke L."/>
            <person name="Brettin T."/>
            <person name="Detter J.C."/>
            <person name="Han C."/>
            <person name="Larimer F."/>
            <person name="Land M."/>
            <person name="Hauser L."/>
            <person name="Markowitz V."/>
            <person name="Cheng J.-F."/>
            <person name="Hugenholtz P."/>
            <person name="Woyke T."/>
            <person name="Wu D."/>
            <person name="Klenk H.-P."/>
            <person name="Eisen J.A."/>
        </authorList>
    </citation>
    <scope>NUCLEOTIDE SEQUENCE [LARGE SCALE GENOMIC DNA]</scope>
    <source>
        <strain evidence="4">ATCC 700099 / DSM 44233 / CIP 104796 / JCM 9543 / NBRC 105858 / Y-104</strain>
    </source>
</reference>